<evidence type="ECO:0000256" key="2">
    <source>
        <dbReference type="SAM" id="MobiDB-lite"/>
    </source>
</evidence>
<dbReference type="EMBL" id="OZ035839">
    <property type="protein sequence ID" value="CAL1585843.1"/>
    <property type="molecule type" value="Genomic_DNA"/>
</dbReference>
<name>A0AAV2KAD6_KNICA</name>
<keyword evidence="4" id="KW-1185">Reference proteome</keyword>
<gene>
    <name evidence="3" type="ORF">KC01_LOCUS16017</name>
</gene>
<feature type="coiled-coil region" evidence="1">
    <location>
        <begin position="23"/>
        <end position="50"/>
    </location>
</feature>
<evidence type="ECO:0000313" key="4">
    <source>
        <dbReference type="Proteomes" id="UP001497482"/>
    </source>
</evidence>
<keyword evidence="1" id="KW-0175">Coiled coil</keyword>
<dbReference type="AlphaFoldDB" id="A0AAV2KAD6"/>
<sequence>MSKGQTLRALVTERLCAAADEIFALFERTITEYEEEIHQYKAENQRKQMLLDSATAIPSSVSVLSEIHHKNHSLKQETSQGNEEETDQLRKLLTGNTHNATHLIRLLLKIMLKVGGLPSAVRWKQRRWKITANKQTS</sequence>
<dbReference type="Proteomes" id="UP001497482">
    <property type="component" value="Chromosome 17"/>
</dbReference>
<proteinExistence type="predicted"/>
<accession>A0AAV2KAD6</accession>
<protein>
    <submittedName>
        <fullName evidence="3">Uncharacterized protein</fullName>
    </submittedName>
</protein>
<evidence type="ECO:0000313" key="3">
    <source>
        <dbReference type="EMBL" id="CAL1585843.1"/>
    </source>
</evidence>
<reference evidence="3 4" key="1">
    <citation type="submission" date="2024-04" db="EMBL/GenBank/DDBJ databases">
        <authorList>
            <person name="Waldvogel A.-M."/>
            <person name="Schoenle A."/>
        </authorList>
    </citation>
    <scope>NUCLEOTIDE SEQUENCE [LARGE SCALE GENOMIC DNA]</scope>
</reference>
<organism evidence="3 4">
    <name type="scientific">Knipowitschia caucasica</name>
    <name type="common">Caucasian dwarf goby</name>
    <name type="synonym">Pomatoschistus caucasicus</name>
    <dbReference type="NCBI Taxonomy" id="637954"/>
    <lineage>
        <taxon>Eukaryota</taxon>
        <taxon>Metazoa</taxon>
        <taxon>Chordata</taxon>
        <taxon>Craniata</taxon>
        <taxon>Vertebrata</taxon>
        <taxon>Euteleostomi</taxon>
        <taxon>Actinopterygii</taxon>
        <taxon>Neopterygii</taxon>
        <taxon>Teleostei</taxon>
        <taxon>Neoteleostei</taxon>
        <taxon>Acanthomorphata</taxon>
        <taxon>Gobiaria</taxon>
        <taxon>Gobiiformes</taxon>
        <taxon>Gobioidei</taxon>
        <taxon>Gobiidae</taxon>
        <taxon>Gobiinae</taxon>
        <taxon>Knipowitschia</taxon>
    </lineage>
</organism>
<evidence type="ECO:0000256" key="1">
    <source>
        <dbReference type="SAM" id="Coils"/>
    </source>
</evidence>
<feature type="region of interest" description="Disordered" evidence="2">
    <location>
        <begin position="69"/>
        <end position="88"/>
    </location>
</feature>